<evidence type="ECO:0000256" key="6">
    <source>
        <dbReference type="ARBA" id="ARBA00022801"/>
    </source>
</evidence>
<feature type="active site" evidence="8">
    <location>
        <position position="39"/>
    </location>
</feature>
<feature type="binding site" evidence="8">
    <location>
        <position position="111"/>
    </location>
    <ligand>
        <name>Mg(2+)</name>
        <dbReference type="ChEBI" id="CHEBI:18420"/>
    </ligand>
</feature>
<organism evidence="11 12">
    <name type="scientific">Dokdonella soli</name>
    <dbReference type="NCBI Taxonomy" id="529810"/>
    <lineage>
        <taxon>Bacteria</taxon>
        <taxon>Pseudomonadati</taxon>
        <taxon>Pseudomonadota</taxon>
        <taxon>Gammaproteobacteria</taxon>
        <taxon>Lysobacterales</taxon>
        <taxon>Rhodanobacteraceae</taxon>
        <taxon>Dokdonella</taxon>
    </lineage>
</organism>
<comment type="function">
    <text evidence="8">Digests double-stranded RNA. Involved in the processing of primary rRNA transcript to yield the immediate precursors to the large and small rRNAs (23S and 16S). Processes some mRNAs, and tRNAs when they are encoded in the rRNA operon. Processes pre-crRNA and tracrRNA of type II CRISPR loci if present in the organism.</text>
</comment>
<dbReference type="InterPro" id="IPR036389">
    <property type="entry name" value="RNase_III_sf"/>
</dbReference>
<evidence type="ECO:0000259" key="9">
    <source>
        <dbReference type="PROSITE" id="PS50137"/>
    </source>
</evidence>
<evidence type="ECO:0000313" key="11">
    <source>
        <dbReference type="EMBL" id="GAA0709121.1"/>
    </source>
</evidence>
<dbReference type="PANTHER" id="PTHR11207:SF0">
    <property type="entry name" value="RIBONUCLEASE 3"/>
    <property type="match status" value="1"/>
</dbReference>
<dbReference type="EMBL" id="BAAAEU010000004">
    <property type="protein sequence ID" value="GAA0709121.1"/>
    <property type="molecule type" value="Genomic_DNA"/>
</dbReference>
<protein>
    <recommendedName>
        <fullName evidence="8">Ribonuclease 3</fullName>
        <ecNumber evidence="8">3.1.26.3</ecNumber>
    </recommendedName>
    <alternativeName>
        <fullName evidence="8">Ribonuclease III</fullName>
        <shortName evidence="8">RNase III</shortName>
    </alternativeName>
</protein>
<dbReference type="PROSITE" id="PS50137">
    <property type="entry name" value="DS_RBD"/>
    <property type="match status" value="1"/>
</dbReference>
<dbReference type="SUPFAM" id="SSF54768">
    <property type="entry name" value="dsRNA-binding domain-like"/>
    <property type="match status" value="1"/>
</dbReference>
<dbReference type="PANTHER" id="PTHR11207">
    <property type="entry name" value="RIBONUCLEASE III"/>
    <property type="match status" value="1"/>
</dbReference>
<comment type="subunit">
    <text evidence="8">Homodimer.</text>
</comment>
<dbReference type="Pfam" id="PF14622">
    <property type="entry name" value="Ribonucleas_3_3"/>
    <property type="match status" value="1"/>
</dbReference>
<keyword evidence="8" id="KW-0460">Magnesium</keyword>
<sequence length="223" mass="24160">MANSTILGHRFVDPQLLERALTHRSAGHANNERMEFLGDALVNLFVAELVYERHPRADEGEMTRLRAALVNGAALAEIARAEEIGERLHLGPGELKSGGFRRDSILADAFEALVAAIYADAGWAVCRDLVRRLFAERVAAGAHTPKDAKTRLQELLQAHNLPLPAYDLVGSSGEDHARIFDVTCRITDLSVCTDGSGSSRRAAEQAAAERALAAAQKALDNEQ</sequence>
<feature type="binding site" evidence="8">
    <location>
        <position position="108"/>
    </location>
    <ligand>
        <name>Mg(2+)</name>
        <dbReference type="ChEBI" id="CHEBI:18420"/>
    </ligand>
</feature>
<dbReference type="EC" id="3.1.26.3" evidence="8"/>
<evidence type="ECO:0000256" key="3">
    <source>
        <dbReference type="ARBA" id="ARBA00022664"/>
    </source>
</evidence>
<keyword evidence="5 8" id="KW-0255">Endonuclease</keyword>
<keyword evidence="3 8" id="KW-0507">mRNA processing</keyword>
<dbReference type="Gene3D" id="3.30.160.20">
    <property type="match status" value="1"/>
</dbReference>
<dbReference type="Proteomes" id="UP001501523">
    <property type="component" value="Unassembled WGS sequence"/>
</dbReference>
<dbReference type="CDD" id="cd10845">
    <property type="entry name" value="DSRM_RNAse_III_family"/>
    <property type="match status" value="1"/>
</dbReference>
<evidence type="ECO:0000256" key="4">
    <source>
        <dbReference type="ARBA" id="ARBA00022722"/>
    </source>
</evidence>
<evidence type="ECO:0000259" key="10">
    <source>
        <dbReference type="PROSITE" id="PS50142"/>
    </source>
</evidence>
<dbReference type="HAMAP" id="MF_00104">
    <property type="entry name" value="RNase_III"/>
    <property type="match status" value="1"/>
</dbReference>
<evidence type="ECO:0000313" key="12">
    <source>
        <dbReference type="Proteomes" id="UP001501523"/>
    </source>
</evidence>
<dbReference type="InterPro" id="IPR011907">
    <property type="entry name" value="RNase_III"/>
</dbReference>
<accession>A0ABN1IDM5</accession>
<gene>
    <name evidence="8 11" type="primary">rnc</name>
    <name evidence="11" type="ORF">GCM10009105_09280</name>
</gene>
<dbReference type="Pfam" id="PF00035">
    <property type="entry name" value="dsrm"/>
    <property type="match status" value="1"/>
</dbReference>
<keyword evidence="8" id="KW-0699">rRNA-binding</keyword>
<dbReference type="PROSITE" id="PS00517">
    <property type="entry name" value="RNASE_3_1"/>
    <property type="match status" value="1"/>
</dbReference>
<keyword evidence="12" id="KW-1185">Reference proteome</keyword>
<evidence type="ECO:0000256" key="2">
    <source>
        <dbReference type="ARBA" id="ARBA00010183"/>
    </source>
</evidence>
<comment type="caution">
    <text evidence="11">The sequence shown here is derived from an EMBL/GenBank/DDBJ whole genome shotgun (WGS) entry which is preliminary data.</text>
</comment>
<dbReference type="SMART" id="SM00358">
    <property type="entry name" value="DSRM"/>
    <property type="match status" value="1"/>
</dbReference>
<feature type="binding site" evidence="8">
    <location>
        <position position="35"/>
    </location>
    <ligand>
        <name>Mg(2+)</name>
        <dbReference type="ChEBI" id="CHEBI:18420"/>
    </ligand>
</feature>
<dbReference type="CDD" id="cd00593">
    <property type="entry name" value="RIBOc"/>
    <property type="match status" value="1"/>
</dbReference>
<feature type="domain" description="RNase III" evidence="10">
    <location>
        <begin position="7"/>
        <end position="122"/>
    </location>
</feature>
<dbReference type="InterPro" id="IPR014720">
    <property type="entry name" value="dsRBD_dom"/>
</dbReference>
<evidence type="ECO:0000256" key="7">
    <source>
        <dbReference type="ARBA" id="ARBA00022884"/>
    </source>
</evidence>
<dbReference type="SUPFAM" id="SSF69065">
    <property type="entry name" value="RNase III domain-like"/>
    <property type="match status" value="1"/>
</dbReference>
<proteinExistence type="inferred from homology"/>
<comment type="subcellular location">
    <subcellularLocation>
        <location evidence="8">Cytoplasm</location>
    </subcellularLocation>
</comment>
<dbReference type="Gene3D" id="1.10.1520.10">
    <property type="entry name" value="Ribonuclease III domain"/>
    <property type="match status" value="1"/>
</dbReference>
<keyword evidence="8" id="KW-0819">tRNA processing</keyword>
<evidence type="ECO:0000256" key="8">
    <source>
        <dbReference type="HAMAP-Rule" id="MF_00104"/>
    </source>
</evidence>
<keyword evidence="7 8" id="KW-0694">RNA-binding</keyword>
<feature type="domain" description="DRBM" evidence="9">
    <location>
        <begin position="147"/>
        <end position="217"/>
    </location>
</feature>
<keyword evidence="8" id="KW-0698">rRNA processing</keyword>
<name>A0ABN1IDM5_9GAMM</name>
<keyword evidence="4 8" id="KW-0540">Nuclease</keyword>
<comment type="similarity">
    <text evidence="2">Belongs to the ribonuclease III family.</text>
</comment>
<dbReference type="PROSITE" id="PS50142">
    <property type="entry name" value="RNASE_3_2"/>
    <property type="match status" value="1"/>
</dbReference>
<reference evidence="11 12" key="1">
    <citation type="journal article" date="2019" name="Int. J. Syst. Evol. Microbiol.">
        <title>The Global Catalogue of Microorganisms (GCM) 10K type strain sequencing project: providing services to taxonomists for standard genome sequencing and annotation.</title>
        <authorList>
            <consortium name="The Broad Institute Genomics Platform"/>
            <consortium name="The Broad Institute Genome Sequencing Center for Infectious Disease"/>
            <person name="Wu L."/>
            <person name="Ma J."/>
        </authorList>
    </citation>
    <scope>NUCLEOTIDE SEQUENCE [LARGE SCALE GENOMIC DNA]</scope>
    <source>
        <strain evidence="11 12">JCM 15421</strain>
    </source>
</reference>
<dbReference type="NCBIfam" id="TIGR02191">
    <property type="entry name" value="RNaseIII"/>
    <property type="match status" value="1"/>
</dbReference>
<keyword evidence="6 8" id="KW-0378">Hydrolase</keyword>
<feature type="active site" evidence="8">
    <location>
        <position position="111"/>
    </location>
</feature>
<keyword evidence="8" id="KW-0479">Metal-binding</keyword>
<evidence type="ECO:0000256" key="1">
    <source>
        <dbReference type="ARBA" id="ARBA00000109"/>
    </source>
</evidence>
<dbReference type="InterPro" id="IPR000999">
    <property type="entry name" value="RNase_III_dom"/>
</dbReference>
<keyword evidence="8" id="KW-0963">Cytoplasm</keyword>
<evidence type="ECO:0000256" key="5">
    <source>
        <dbReference type="ARBA" id="ARBA00022759"/>
    </source>
</evidence>
<comment type="catalytic activity">
    <reaction evidence="1 8">
        <text>Endonucleolytic cleavage to 5'-phosphomonoester.</text>
        <dbReference type="EC" id="3.1.26.3"/>
    </reaction>
</comment>
<dbReference type="SMART" id="SM00535">
    <property type="entry name" value="RIBOc"/>
    <property type="match status" value="1"/>
</dbReference>
<comment type="cofactor">
    <cofactor evidence="8">
        <name>Mg(2+)</name>
        <dbReference type="ChEBI" id="CHEBI:18420"/>
    </cofactor>
</comment>